<dbReference type="Proteomes" id="UP000654918">
    <property type="component" value="Unassembled WGS sequence"/>
</dbReference>
<evidence type="ECO:0000313" key="2">
    <source>
        <dbReference type="EMBL" id="KAF6827785.1"/>
    </source>
</evidence>
<evidence type="ECO:0000256" key="1">
    <source>
        <dbReference type="SAM" id="MobiDB-lite"/>
    </source>
</evidence>
<protein>
    <submittedName>
        <fullName evidence="2">Uncharacterized protein</fullName>
    </submittedName>
</protein>
<evidence type="ECO:0000313" key="3">
    <source>
        <dbReference type="Proteomes" id="UP000654918"/>
    </source>
</evidence>
<keyword evidence="3" id="KW-1185">Reference proteome</keyword>
<comment type="caution">
    <text evidence="2">The sequence shown here is derived from an EMBL/GenBank/DDBJ whole genome shotgun (WGS) entry which is preliminary data.</text>
</comment>
<dbReference type="AlphaFoldDB" id="A0A8H6KAK9"/>
<accession>A0A8H6KAK9</accession>
<organism evidence="2 3">
    <name type="scientific">Colletotrichum plurivorum</name>
    <dbReference type="NCBI Taxonomy" id="2175906"/>
    <lineage>
        <taxon>Eukaryota</taxon>
        <taxon>Fungi</taxon>
        <taxon>Dikarya</taxon>
        <taxon>Ascomycota</taxon>
        <taxon>Pezizomycotina</taxon>
        <taxon>Sordariomycetes</taxon>
        <taxon>Hypocreomycetidae</taxon>
        <taxon>Glomerellales</taxon>
        <taxon>Glomerellaceae</taxon>
        <taxon>Colletotrichum</taxon>
        <taxon>Colletotrichum orchidearum species complex</taxon>
    </lineage>
</organism>
<gene>
    <name evidence="2" type="ORF">CPLU01_08899</name>
</gene>
<name>A0A8H6KAK9_9PEZI</name>
<dbReference type="EMBL" id="WIGO01000132">
    <property type="protein sequence ID" value="KAF6827785.1"/>
    <property type="molecule type" value="Genomic_DNA"/>
</dbReference>
<proteinExistence type="predicted"/>
<sequence>MDAIFEEMIKDQALTAVPQESRPSKLRPGSRNSYHRFGPRPGGNRRSLRFTWDGGAGPWNEPSRMISSSPTRPFPGHASFTDGVLCRTPSIPETKSGPRAGSDRRERWKQIAEVQAPCPGLNPGDH</sequence>
<reference evidence="2" key="1">
    <citation type="journal article" date="2020" name="Phytopathology">
        <title>Genome Sequence Resources of Colletotrichum truncatum, C. plurivorum, C. musicola, and C. sojae: Four Species Pathogenic to Soybean (Glycine max).</title>
        <authorList>
            <person name="Rogerio F."/>
            <person name="Boufleur T.R."/>
            <person name="Ciampi-Guillardi M."/>
            <person name="Sukno S.A."/>
            <person name="Thon M.R."/>
            <person name="Massola Junior N.S."/>
            <person name="Baroncelli R."/>
        </authorList>
    </citation>
    <scope>NUCLEOTIDE SEQUENCE</scope>
    <source>
        <strain evidence="2">LFN00145</strain>
    </source>
</reference>
<feature type="region of interest" description="Disordered" evidence="1">
    <location>
        <begin position="14"/>
        <end position="106"/>
    </location>
</feature>